<feature type="region of interest" description="Disordered" evidence="1">
    <location>
        <begin position="472"/>
        <end position="502"/>
    </location>
</feature>
<feature type="compositionally biased region" description="Low complexity" evidence="1">
    <location>
        <begin position="95"/>
        <end position="113"/>
    </location>
</feature>
<organism evidence="2 3">
    <name type="scientific">Lichtheimia corymbifera JMRC:FSU:9682</name>
    <dbReference type="NCBI Taxonomy" id="1263082"/>
    <lineage>
        <taxon>Eukaryota</taxon>
        <taxon>Fungi</taxon>
        <taxon>Fungi incertae sedis</taxon>
        <taxon>Mucoromycota</taxon>
        <taxon>Mucoromycotina</taxon>
        <taxon>Mucoromycetes</taxon>
        <taxon>Mucorales</taxon>
        <taxon>Lichtheimiaceae</taxon>
        <taxon>Lichtheimia</taxon>
    </lineage>
</organism>
<protein>
    <submittedName>
        <fullName evidence="2">Uncharacterized protein</fullName>
    </submittedName>
</protein>
<accession>A0A068SB04</accession>
<feature type="compositionally biased region" description="Basic residues" evidence="1">
    <location>
        <begin position="493"/>
        <end position="502"/>
    </location>
</feature>
<feature type="region of interest" description="Disordered" evidence="1">
    <location>
        <begin position="87"/>
        <end position="115"/>
    </location>
</feature>
<name>A0A068SB04_9FUNG</name>
<dbReference type="OrthoDB" id="2211985at2759"/>
<evidence type="ECO:0000256" key="1">
    <source>
        <dbReference type="SAM" id="MobiDB-lite"/>
    </source>
</evidence>
<proteinExistence type="predicted"/>
<dbReference type="Proteomes" id="UP000027586">
    <property type="component" value="Unassembled WGS sequence"/>
</dbReference>
<dbReference type="VEuPathDB" id="FungiDB:LCOR_10305.1"/>
<reference evidence="2" key="1">
    <citation type="submission" date="2013-08" db="EMBL/GenBank/DDBJ databases">
        <title>Gene expansion shapes genome architecture in the human pathogen Lichtheimia corymbifera: an evolutionary genomics analysis in the ancient terrestrial Mucorales (Mucoromycotina).</title>
        <authorList>
            <person name="Schwartze V.U."/>
            <person name="Winter S."/>
            <person name="Shelest E."/>
            <person name="Marcet-Houben M."/>
            <person name="Horn F."/>
            <person name="Wehner S."/>
            <person name="Hoffmann K."/>
            <person name="Riege K."/>
            <person name="Sammeth M."/>
            <person name="Nowrousian M."/>
            <person name="Valiante V."/>
            <person name="Linde J."/>
            <person name="Jacobsen I.D."/>
            <person name="Marz M."/>
            <person name="Brakhage A.A."/>
            <person name="Gabaldon T."/>
            <person name="Bocker S."/>
            <person name="Voigt K."/>
        </authorList>
    </citation>
    <scope>NUCLEOTIDE SEQUENCE [LARGE SCALE GENOMIC DNA]</scope>
    <source>
        <strain evidence="2">FSU 9682</strain>
    </source>
</reference>
<keyword evidence="3" id="KW-1185">Reference proteome</keyword>
<gene>
    <name evidence="2" type="ORF">LCOR_10305.1</name>
</gene>
<sequence>MSESLDPQYKEVICPAITEKAQEGVVKLQDVLNIIEDYIVRVNEPQLPLRAFRGNWTKRISDCAALLNIKLIKEDVTWDAIERRLQQRSDEANETTDTPSKSSSTTTTTNSSSVKIPLTAEDKEVIRKTYVSLDPAKCWILDATKQLATARGEEPQSVESKMMTFALSCNYAHPSHSMILDLNDEHWRDVFTEAEIAELFDYGKPLTRPLPTELTDQFDAMSKLKNAMDAYKFAQHLDHDPITQPLLAWLYLSVAASSYRFLRPNSDDMTTHLESDKMHRQWGFISDIFDGSRIAALGKERGSIAHGNAINKGRRISGADPIHNRKHAKRMDCIYVAGAFELGCLEIGGHSNDQTKAYADGMIKIPIVLKDMLIDISTRSSASLNELVLIGYNISGESVAMLQMDVPSGYVCRIRRLREMLYPSSVTNYVPYMLGLLKLAAMGKEIMEHTLAAIDKVQQDVYADDPIAKPVLPPCFHPQSSTSTSSSSSRSSKPSKRQKTQQ</sequence>
<evidence type="ECO:0000313" key="3">
    <source>
        <dbReference type="Proteomes" id="UP000027586"/>
    </source>
</evidence>
<comment type="caution">
    <text evidence="2">The sequence shown here is derived from an EMBL/GenBank/DDBJ whole genome shotgun (WGS) entry which is preliminary data.</text>
</comment>
<dbReference type="EMBL" id="CBTN010000071">
    <property type="protein sequence ID" value="CDH59494.1"/>
    <property type="molecule type" value="Genomic_DNA"/>
</dbReference>
<evidence type="ECO:0000313" key="2">
    <source>
        <dbReference type="EMBL" id="CDH59494.1"/>
    </source>
</evidence>
<feature type="compositionally biased region" description="Low complexity" evidence="1">
    <location>
        <begin position="478"/>
        <end position="492"/>
    </location>
</feature>
<dbReference type="AlphaFoldDB" id="A0A068SB04"/>